<dbReference type="EMBL" id="DRUZ01000100">
    <property type="protein sequence ID" value="HHS02542.1"/>
    <property type="molecule type" value="Genomic_DNA"/>
</dbReference>
<dbReference type="InterPro" id="IPR050833">
    <property type="entry name" value="Poly_Biosynth_Transport"/>
</dbReference>
<keyword evidence="4 6" id="KW-1133">Transmembrane helix</keyword>
<proteinExistence type="predicted"/>
<keyword evidence="5 6" id="KW-0472">Membrane</keyword>
<dbReference type="PANTHER" id="PTHR30250">
    <property type="entry name" value="PST FAMILY PREDICTED COLANIC ACID TRANSPORTER"/>
    <property type="match status" value="1"/>
</dbReference>
<feature type="transmembrane region" description="Helical" evidence="6">
    <location>
        <begin position="50"/>
        <end position="69"/>
    </location>
</feature>
<feature type="transmembrane region" description="Helical" evidence="6">
    <location>
        <begin position="441"/>
        <end position="462"/>
    </location>
</feature>
<name>A0A7C5V6N3_9FIRM</name>
<feature type="transmembrane region" description="Helical" evidence="6">
    <location>
        <begin position="227"/>
        <end position="247"/>
    </location>
</feature>
<feature type="transmembrane region" description="Helical" evidence="6">
    <location>
        <begin position="9"/>
        <end position="30"/>
    </location>
</feature>
<keyword evidence="3 6" id="KW-0812">Transmembrane</keyword>
<evidence type="ECO:0000256" key="1">
    <source>
        <dbReference type="ARBA" id="ARBA00004651"/>
    </source>
</evidence>
<feature type="transmembrane region" description="Helical" evidence="6">
    <location>
        <begin position="409"/>
        <end position="429"/>
    </location>
</feature>
<dbReference type="InterPro" id="IPR024923">
    <property type="entry name" value="PG_synth_SpoVB"/>
</dbReference>
<dbReference type="GO" id="GO:0005886">
    <property type="term" value="C:plasma membrane"/>
    <property type="evidence" value="ECO:0007669"/>
    <property type="project" value="UniProtKB-SubCell"/>
</dbReference>
<feature type="transmembrane region" description="Helical" evidence="6">
    <location>
        <begin position="382"/>
        <end position="403"/>
    </location>
</feature>
<comment type="caution">
    <text evidence="7">The sequence shown here is derived from an EMBL/GenBank/DDBJ whole genome shotgun (WGS) entry which is preliminary data.</text>
</comment>
<evidence type="ECO:0000313" key="7">
    <source>
        <dbReference type="EMBL" id="HHS02542.1"/>
    </source>
</evidence>
<feature type="transmembrane region" description="Helical" evidence="6">
    <location>
        <begin position="182"/>
        <end position="206"/>
    </location>
</feature>
<feature type="transmembrane region" description="Helical" evidence="6">
    <location>
        <begin position="355"/>
        <end position="375"/>
    </location>
</feature>
<feature type="transmembrane region" description="Helical" evidence="6">
    <location>
        <begin position="468"/>
        <end position="488"/>
    </location>
</feature>
<accession>A0A7C5V6N3</accession>
<dbReference type="PANTHER" id="PTHR30250:SF21">
    <property type="entry name" value="LIPID II FLIPPASE MURJ"/>
    <property type="match status" value="1"/>
</dbReference>
<dbReference type="Pfam" id="PF01943">
    <property type="entry name" value="Polysacc_synt"/>
    <property type="match status" value="1"/>
</dbReference>
<organism evidence="7">
    <name type="scientific">Caldicellulosiruptor owensensis</name>
    <dbReference type="NCBI Taxonomy" id="55205"/>
    <lineage>
        <taxon>Bacteria</taxon>
        <taxon>Bacillati</taxon>
        <taxon>Bacillota</taxon>
        <taxon>Bacillota incertae sedis</taxon>
        <taxon>Caldicellulosiruptorales</taxon>
        <taxon>Caldicellulosiruptoraceae</taxon>
        <taxon>Caldicellulosiruptor</taxon>
    </lineage>
</organism>
<feature type="transmembrane region" description="Helical" evidence="6">
    <location>
        <begin position="81"/>
        <end position="107"/>
    </location>
</feature>
<feature type="transmembrane region" description="Helical" evidence="6">
    <location>
        <begin position="158"/>
        <end position="176"/>
    </location>
</feature>
<dbReference type="PIRSF" id="PIRSF038958">
    <property type="entry name" value="PG_synth_SpoVB"/>
    <property type="match status" value="1"/>
</dbReference>
<evidence type="ECO:0000256" key="2">
    <source>
        <dbReference type="ARBA" id="ARBA00022475"/>
    </source>
</evidence>
<evidence type="ECO:0000256" key="4">
    <source>
        <dbReference type="ARBA" id="ARBA00022989"/>
    </source>
</evidence>
<reference evidence="7" key="1">
    <citation type="journal article" date="2020" name="mSystems">
        <title>Genome- and Community-Level Interaction Insights into Carbon Utilization and Element Cycling Functions of Hydrothermarchaeota in Hydrothermal Sediment.</title>
        <authorList>
            <person name="Zhou Z."/>
            <person name="Liu Y."/>
            <person name="Xu W."/>
            <person name="Pan J."/>
            <person name="Luo Z.H."/>
            <person name="Li M."/>
        </authorList>
    </citation>
    <scope>NUCLEOTIDE SEQUENCE [LARGE SCALE GENOMIC DNA]</scope>
    <source>
        <strain evidence="7">SpSt-102</strain>
    </source>
</reference>
<gene>
    <name evidence="7" type="ORF">ENL71_08705</name>
</gene>
<feature type="transmembrane region" description="Helical" evidence="6">
    <location>
        <begin position="119"/>
        <end position="137"/>
    </location>
</feature>
<protein>
    <submittedName>
        <fullName evidence="7">Polysaccharide biosynthesis protein</fullName>
    </submittedName>
</protein>
<feature type="transmembrane region" description="Helical" evidence="6">
    <location>
        <begin position="267"/>
        <end position="296"/>
    </location>
</feature>
<evidence type="ECO:0000256" key="3">
    <source>
        <dbReference type="ARBA" id="ARBA00022692"/>
    </source>
</evidence>
<evidence type="ECO:0000256" key="5">
    <source>
        <dbReference type="ARBA" id="ARBA00023136"/>
    </source>
</evidence>
<sequence length="497" mass="56121">MNKKILSQIVILTLCNILTYSLFFFYRVFISHRIGSIGMGLYTFGMTLYYLFYSISSGGILTAISKYIAENCHSTALKEKVVFVMSRILLLWSIIVAIFFCILNPFFCDIIFDTPHLKYTVYPLIVCIVVVTQSAILKGFFYGIQNPTPPALAEVFENVVRLSVTCPIFLTVINSSSLDIKLFLSFLGILIGELSSLSFLLISYKLKYKNIQFPIKLSEVGQISSNILKVSVPLATASVLGMIFQSLENMIIPKLLEYIGNTKNEAISIYGIINGMSFPAATLPLVIVNSLSIIIVPTISETKIHTKTLNSRINSFLLLTIAISLPATCIFLLFSAQICNLLYKNPQAGVYLKHIAPAIAFYYLSVVLSSLLNALDKVNFNFILNTVLTVIRLIAYIPTILLFKSEIPYIWISNIFALISCIIMIEKIANLEFEFILEKRIIILIFQLTMGCLLIFTILIYLKITSMKVFIILFLAGYLLISYPILLYQKRCKKYRR</sequence>
<comment type="subcellular location">
    <subcellularLocation>
        <location evidence="1">Cell membrane</location>
        <topology evidence="1">Multi-pass membrane protein</topology>
    </subcellularLocation>
</comment>
<feature type="transmembrane region" description="Helical" evidence="6">
    <location>
        <begin position="316"/>
        <end position="343"/>
    </location>
</feature>
<keyword evidence="2" id="KW-1003">Cell membrane</keyword>
<dbReference type="AlphaFoldDB" id="A0A7C5V6N3"/>
<evidence type="ECO:0000256" key="6">
    <source>
        <dbReference type="SAM" id="Phobius"/>
    </source>
</evidence>
<dbReference type="InterPro" id="IPR002797">
    <property type="entry name" value="Polysacc_synth"/>
</dbReference>